<proteinExistence type="predicted"/>
<dbReference type="Proteomes" id="UP000827814">
    <property type="component" value="Segment"/>
</dbReference>
<evidence type="ECO:0000313" key="1">
    <source>
        <dbReference type="EMBL" id="UBF23256.1"/>
    </source>
</evidence>
<name>A0AAE8Y0N5_9CAUD</name>
<reference evidence="1" key="1">
    <citation type="submission" date="2021-05" db="EMBL/GenBank/DDBJ databases">
        <title>Diversity, taxonomy and evolution of archaeal viruses of the class Caudoviricetes.</title>
        <authorList>
            <person name="Liu Y."/>
            <person name="Demina T.A."/>
            <person name="Roux S."/>
            <person name="Aiewsakun P."/>
            <person name="Kazlauskas D."/>
            <person name="Simmonds P."/>
            <person name="Prangishvili D."/>
            <person name="Oksanen H.M."/>
            <person name="Krupovic M."/>
        </authorList>
    </citation>
    <scope>NUCLEOTIDE SEQUENCE</scope>
    <source>
        <strain evidence="1">HATV-2/44</strain>
    </source>
</reference>
<sequence>MARSRGHDEDRYSYELDKVMASVMPRDWEGHDRIEEYEAEN</sequence>
<gene>
    <name evidence="1" type="ORF">HATV-2_gp105</name>
</gene>
<organism evidence="1 2">
    <name type="scientific">Haloarcula tailed virus 2</name>
    <dbReference type="NCBI Taxonomy" id="2877989"/>
    <lineage>
        <taxon>Viruses</taxon>
        <taxon>Duplodnaviria</taxon>
        <taxon>Heunggongvirae</taxon>
        <taxon>Uroviricota</taxon>
        <taxon>Caudoviricetes</taxon>
        <taxon>Thumleimavirales</taxon>
        <taxon>Soleiviridae</taxon>
        <taxon>Eilatmyovirus</taxon>
        <taxon>Eilatmyovirus salis</taxon>
        <taxon>Eilatmyovirus HATV2</taxon>
    </lineage>
</organism>
<dbReference type="EMBL" id="MZ334525">
    <property type="protein sequence ID" value="UBF23256.1"/>
    <property type="molecule type" value="Genomic_DNA"/>
</dbReference>
<protein>
    <submittedName>
        <fullName evidence="1">Uncharacterized protein</fullName>
    </submittedName>
</protein>
<keyword evidence="2" id="KW-1185">Reference proteome</keyword>
<accession>A0AAE8Y0N5</accession>
<evidence type="ECO:0000313" key="2">
    <source>
        <dbReference type="Proteomes" id="UP000827814"/>
    </source>
</evidence>